<evidence type="ECO:0000313" key="3">
    <source>
        <dbReference type="Proteomes" id="UP001321498"/>
    </source>
</evidence>
<accession>A0ABN6XRG0</accession>
<sequence length="82" mass="9146">MDAEQLTLAGAEVSERREVELQDGVESQQHSCDDEDLAHGNVVPSRETSAVAVSDDGDYQRMLSERYYCARSSRQSPQIRDA</sequence>
<dbReference type="EMBL" id="AP027731">
    <property type="protein sequence ID" value="BDZ46758.1"/>
    <property type="molecule type" value="Genomic_DNA"/>
</dbReference>
<proteinExistence type="predicted"/>
<evidence type="ECO:0000256" key="1">
    <source>
        <dbReference type="SAM" id="MobiDB-lite"/>
    </source>
</evidence>
<gene>
    <name evidence="2" type="ORF">GCM10025866_26670</name>
</gene>
<feature type="region of interest" description="Disordered" evidence="1">
    <location>
        <begin position="1"/>
        <end position="40"/>
    </location>
</feature>
<reference evidence="3" key="1">
    <citation type="journal article" date="2019" name="Int. J. Syst. Evol. Microbiol.">
        <title>The Global Catalogue of Microorganisms (GCM) 10K type strain sequencing project: providing services to taxonomists for standard genome sequencing and annotation.</title>
        <authorList>
            <consortium name="The Broad Institute Genomics Platform"/>
            <consortium name="The Broad Institute Genome Sequencing Center for Infectious Disease"/>
            <person name="Wu L."/>
            <person name="Ma J."/>
        </authorList>
    </citation>
    <scope>NUCLEOTIDE SEQUENCE [LARGE SCALE GENOMIC DNA]</scope>
    <source>
        <strain evidence="3">NBRC 108725</strain>
    </source>
</reference>
<keyword evidence="3" id="KW-1185">Reference proteome</keyword>
<name>A0ABN6XRG0_9MICO</name>
<organism evidence="2 3">
    <name type="scientific">Naasia aerilata</name>
    <dbReference type="NCBI Taxonomy" id="1162966"/>
    <lineage>
        <taxon>Bacteria</taxon>
        <taxon>Bacillati</taxon>
        <taxon>Actinomycetota</taxon>
        <taxon>Actinomycetes</taxon>
        <taxon>Micrococcales</taxon>
        <taxon>Microbacteriaceae</taxon>
        <taxon>Naasia</taxon>
    </lineage>
</organism>
<evidence type="ECO:0000313" key="2">
    <source>
        <dbReference type="EMBL" id="BDZ46758.1"/>
    </source>
</evidence>
<dbReference type="Proteomes" id="UP001321498">
    <property type="component" value="Chromosome"/>
</dbReference>
<protein>
    <submittedName>
        <fullName evidence="2">Uncharacterized protein</fullName>
    </submittedName>
</protein>